<keyword evidence="1" id="KW-0175">Coiled coil</keyword>
<keyword evidence="2" id="KW-0812">Transmembrane</keyword>
<evidence type="ECO:0000313" key="3">
    <source>
        <dbReference type="EMBL" id="RMZ68870.1"/>
    </source>
</evidence>
<name>A0A3M7M370_9PLEO</name>
<evidence type="ECO:0000256" key="2">
    <source>
        <dbReference type="SAM" id="Phobius"/>
    </source>
</evidence>
<evidence type="ECO:0000313" key="4">
    <source>
        <dbReference type="Proteomes" id="UP000265663"/>
    </source>
</evidence>
<dbReference type="OrthoDB" id="5412936at2759"/>
<reference evidence="3 4" key="1">
    <citation type="journal article" date="2014" name="PLoS ONE">
        <title>De novo Genome Assembly of the Fungal Plant Pathogen Pyrenophora semeniperda.</title>
        <authorList>
            <person name="Soliai M.M."/>
            <person name="Meyer S.E."/>
            <person name="Udall J.A."/>
            <person name="Elzinga D.E."/>
            <person name="Hermansen R.A."/>
            <person name="Bodily P.M."/>
            <person name="Hart A.A."/>
            <person name="Coleman C.E."/>
        </authorList>
    </citation>
    <scope>NUCLEOTIDE SEQUENCE [LARGE SCALE GENOMIC DNA]</scope>
    <source>
        <strain evidence="3 4">CCB06</strain>
        <tissue evidence="3">Mycelium</tissue>
    </source>
</reference>
<sequence length="321" mass="36630">MSTQQQQSTNKSLSPAYLEAQTILTHLLTTLQLPSSPYNTAYSPWIARHGIPQLTTSILSYIRPPVWTVLSSSRWSLDSLKLISPHPGDLRYEGRAIYLNGVLGVDKKLRVYVGQTTCLRQRVGQHLNFRYRRDHPSLHYWGLQWSVYNIFAVLCVLPNSTGGSASVGTGMDEAGLAMNVLEMLMCLMFRSLPMESLREWLPSVVSKERRVSREGVVGGLNIACPLDQEIKGMDERQFVNLSDEEDELIQDWLRVIYVEKELENMEREYVEMRKKLYTEKARGYNKHTEQESMYLPNWVVLGAAAVVVGFVLFRSNGGPRR</sequence>
<organism evidence="3 4">
    <name type="scientific">Pyrenophora seminiperda CCB06</name>
    <dbReference type="NCBI Taxonomy" id="1302712"/>
    <lineage>
        <taxon>Eukaryota</taxon>
        <taxon>Fungi</taxon>
        <taxon>Dikarya</taxon>
        <taxon>Ascomycota</taxon>
        <taxon>Pezizomycotina</taxon>
        <taxon>Dothideomycetes</taxon>
        <taxon>Pleosporomycetidae</taxon>
        <taxon>Pleosporales</taxon>
        <taxon>Pleosporineae</taxon>
        <taxon>Pleosporaceae</taxon>
        <taxon>Pyrenophora</taxon>
    </lineage>
</organism>
<feature type="transmembrane region" description="Helical" evidence="2">
    <location>
        <begin position="294"/>
        <end position="313"/>
    </location>
</feature>
<protein>
    <submittedName>
        <fullName evidence="3">Uncharacterized protein</fullName>
    </submittedName>
</protein>
<dbReference type="EMBL" id="KE747817">
    <property type="protein sequence ID" value="RMZ68870.1"/>
    <property type="molecule type" value="Genomic_DNA"/>
</dbReference>
<feature type="coiled-coil region" evidence="1">
    <location>
        <begin position="255"/>
        <end position="282"/>
    </location>
</feature>
<proteinExistence type="predicted"/>
<dbReference type="Proteomes" id="UP000265663">
    <property type="component" value="Unassembled WGS sequence"/>
</dbReference>
<dbReference type="AlphaFoldDB" id="A0A3M7M370"/>
<accession>A0A3M7M370</accession>
<gene>
    <name evidence="3" type="ORF">GMOD_00002754</name>
</gene>
<evidence type="ECO:0000256" key="1">
    <source>
        <dbReference type="SAM" id="Coils"/>
    </source>
</evidence>
<keyword evidence="2" id="KW-1133">Transmembrane helix</keyword>
<keyword evidence="4" id="KW-1185">Reference proteome</keyword>
<keyword evidence="2" id="KW-0472">Membrane</keyword>